<keyword evidence="3 6" id="KW-0547">Nucleotide-binding</keyword>
<dbReference type="InterPro" id="IPR017441">
    <property type="entry name" value="Protein_kinase_ATP_BS"/>
</dbReference>
<accession>A0AAD5GN21</accession>
<proteinExistence type="inferred from homology"/>
<organism evidence="9 10">
    <name type="scientific">Ambrosia artemisiifolia</name>
    <name type="common">Common ragweed</name>
    <dbReference type="NCBI Taxonomy" id="4212"/>
    <lineage>
        <taxon>Eukaryota</taxon>
        <taxon>Viridiplantae</taxon>
        <taxon>Streptophyta</taxon>
        <taxon>Embryophyta</taxon>
        <taxon>Tracheophyta</taxon>
        <taxon>Spermatophyta</taxon>
        <taxon>Magnoliopsida</taxon>
        <taxon>eudicotyledons</taxon>
        <taxon>Gunneridae</taxon>
        <taxon>Pentapetalae</taxon>
        <taxon>asterids</taxon>
        <taxon>campanulids</taxon>
        <taxon>Asterales</taxon>
        <taxon>Asteraceae</taxon>
        <taxon>Asteroideae</taxon>
        <taxon>Heliantheae alliance</taxon>
        <taxon>Heliantheae</taxon>
        <taxon>Ambrosia</taxon>
    </lineage>
</organism>
<gene>
    <name evidence="9" type="ORF">M8C21_012660</name>
</gene>
<evidence type="ECO:0000256" key="1">
    <source>
        <dbReference type="ARBA" id="ARBA00022527"/>
    </source>
</evidence>
<reference evidence="9" key="1">
    <citation type="submission" date="2022-06" db="EMBL/GenBank/DDBJ databases">
        <title>Uncovering the hologenomic basis of an extraordinary plant invasion.</title>
        <authorList>
            <person name="Bieker V.C."/>
            <person name="Martin M.D."/>
            <person name="Gilbert T."/>
            <person name="Hodgins K."/>
            <person name="Battlay P."/>
            <person name="Petersen B."/>
            <person name="Wilson J."/>
        </authorList>
    </citation>
    <scope>NUCLEOTIDE SEQUENCE</scope>
    <source>
        <strain evidence="9">AA19_3_7</strain>
        <tissue evidence="9">Leaf</tissue>
    </source>
</reference>
<dbReference type="InterPro" id="IPR045272">
    <property type="entry name" value="ANXUR1/2-like"/>
</dbReference>
<dbReference type="InterPro" id="IPR001245">
    <property type="entry name" value="Ser-Thr/Tyr_kinase_cat_dom"/>
</dbReference>
<sequence>MISSTDMEAYLQKFQHLKIQLEDIKEATNNFNDKHIGVGGFGKVYKGEVTHAKGRSMVAIKCLNQDPKKGPVGQGAPEFLKEITMLSDYKHENLISLLGFCCEGGEQILVYELASRGSLDRYLNSPHLMWGRRLKICLDAAKGLRYLHDPRKTHRRLIHCDVKSSNILLDDQWNAKVSDFGLSTMGSANEQHSVIVTPAAGKWNEHLYEYQEMIKTAEPPLNYKSEDELMDRLSKGVLLNAGKTLEHIDEKQQMSDSDSYANWKEKSPTDFEDIMKRSKNSMQWTTKEEAYSIIRKGFLIIDDKTSRHIWFSVDKNGKKCYMLPAKAALKYIYDGNMLSLPESRFGEVVHCDSDTIYIETEVQSQLVSSKTTYACYLVYKLPKDQSGFNAPVGVDDSNSGDKTSYIYLVSAQTPVIKPKDDQNTHKALNWLNYKGLPRQRNDGWMEVQIWEWGTTTTNYMKLELWPYDRKKFDGFIIEGIEYRPI</sequence>
<dbReference type="FunFam" id="3.30.200.20:FF:000039">
    <property type="entry name" value="receptor-like protein kinase FERONIA"/>
    <property type="match status" value="1"/>
</dbReference>
<evidence type="ECO:0000256" key="5">
    <source>
        <dbReference type="ARBA" id="ARBA00022840"/>
    </source>
</evidence>
<dbReference type="AlphaFoldDB" id="A0AAD5GN21"/>
<comment type="caution">
    <text evidence="9">The sequence shown here is derived from an EMBL/GenBank/DDBJ whole genome shotgun (WGS) entry which is preliminary data.</text>
</comment>
<evidence type="ECO:0000256" key="6">
    <source>
        <dbReference type="PROSITE-ProRule" id="PRU10141"/>
    </source>
</evidence>
<dbReference type="InterPro" id="IPR025886">
    <property type="entry name" value="PP2-like"/>
</dbReference>
<dbReference type="Gene3D" id="1.10.510.10">
    <property type="entry name" value="Transferase(Phosphotransferase) domain 1"/>
    <property type="match status" value="1"/>
</dbReference>
<dbReference type="GO" id="GO:0009506">
    <property type="term" value="C:plasmodesma"/>
    <property type="evidence" value="ECO:0007669"/>
    <property type="project" value="TreeGrafter"/>
</dbReference>
<keyword evidence="1 7" id="KW-0723">Serine/threonine-protein kinase</keyword>
<dbReference type="Gene3D" id="3.30.200.20">
    <property type="entry name" value="Phosphorylase Kinase, domain 1"/>
    <property type="match status" value="1"/>
</dbReference>
<evidence type="ECO:0000259" key="8">
    <source>
        <dbReference type="PROSITE" id="PS50011"/>
    </source>
</evidence>
<dbReference type="PROSITE" id="PS00108">
    <property type="entry name" value="PROTEIN_KINASE_ST"/>
    <property type="match status" value="1"/>
</dbReference>
<dbReference type="SUPFAM" id="SSF56112">
    <property type="entry name" value="Protein kinase-like (PK-like)"/>
    <property type="match status" value="1"/>
</dbReference>
<dbReference type="PANTHER" id="PTHR27003">
    <property type="entry name" value="OS07G0166700 PROTEIN"/>
    <property type="match status" value="1"/>
</dbReference>
<dbReference type="EMBL" id="JAMZMK010006860">
    <property type="protein sequence ID" value="KAI7747009.1"/>
    <property type="molecule type" value="Genomic_DNA"/>
</dbReference>
<keyword evidence="10" id="KW-1185">Reference proteome</keyword>
<dbReference type="PROSITE" id="PS50011">
    <property type="entry name" value="PROTEIN_KINASE_DOM"/>
    <property type="match status" value="1"/>
</dbReference>
<evidence type="ECO:0000256" key="3">
    <source>
        <dbReference type="ARBA" id="ARBA00022741"/>
    </source>
</evidence>
<comment type="similarity">
    <text evidence="7">Belongs to the protein kinase superfamily.</text>
</comment>
<evidence type="ECO:0000313" key="10">
    <source>
        <dbReference type="Proteomes" id="UP001206925"/>
    </source>
</evidence>
<keyword evidence="5 6" id="KW-0067">ATP-binding</keyword>
<dbReference type="GO" id="GO:0005524">
    <property type="term" value="F:ATP binding"/>
    <property type="evidence" value="ECO:0007669"/>
    <property type="project" value="UniProtKB-UniRule"/>
</dbReference>
<dbReference type="Proteomes" id="UP001206925">
    <property type="component" value="Unassembled WGS sequence"/>
</dbReference>
<dbReference type="SMART" id="SM00220">
    <property type="entry name" value="S_TKc"/>
    <property type="match status" value="1"/>
</dbReference>
<dbReference type="Pfam" id="PF07714">
    <property type="entry name" value="PK_Tyr_Ser-Thr"/>
    <property type="match status" value="1"/>
</dbReference>
<dbReference type="GO" id="GO:0004714">
    <property type="term" value="F:transmembrane receptor protein tyrosine kinase activity"/>
    <property type="evidence" value="ECO:0007669"/>
    <property type="project" value="InterPro"/>
</dbReference>
<evidence type="ECO:0000313" key="9">
    <source>
        <dbReference type="EMBL" id="KAI7747009.1"/>
    </source>
</evidence>
<evidence type="ECO:0000256" key="2">
    <source>
        <dbReference type="ARBA" id="ARBA00022679"/>
    </source>
</evidence>
<dbReference type="InterPro" id="IPR008271">
    <property type="entry name" value="Ser/Thr_kinase_AS"/>
</dbReference>
<keyword evidence="2" id="KW-0808">Transferase</keyword>
<dbReference type="InterPro" id="IPR011009">
    <property type="entry name" value="Kinase-like_dom_sf"/>
</dbReference>
<evidence type="ECO:0000256" key="7">
    <source>
        <dbReference type="RuleBase" id="RU000304"/>
    </source>
</evidence>
<dbReference type="GO" id="GO:0004674">
    <property type="term" value="F:protein serine/threonine kinase activity"/>
    <property type="evidence" value="ECO:0007669"/>
    <property type="project" value="UniProtKB-KW"/>
</dbReference>
<dbReference type="Pfam" id="PF14299">
    <property type="entry name" value="PP2"/>
    <property type="match status" value="1"/>
</dbReference>
<evidence type="ECO:0000256" key="4">
    <source>
        <dbReference type="ARBA" id="ARBA00022777"/>
    </source>
</evidence>
<dbReference type="GO" id="GO:0005886">
    <property type="term" value="C:plasma membrane"/>
    <property type="evidence" value="ECO:0007669"/>
    <property type="project" value="TreeGrafter"/>
</dbReference>
<feature type="binding site" evidence="6">
    <location>
        <position position="61"/>
    </location>
    <ligand>
        <name>ATP</name>
        <dbReference type="ChEBI" id="CHEBI:30616"/>
    </ligand>
</feature>
<name>A0AAD5GN21_AMBAR</name>
<keyword evidence="4" id="KW-0418">Kinase</keyword>
<dbReference type="PROSITE" id="PS00107">
    <property type="entry name" value="PROTEIN_KINASE_ATP"/>
    <property type="match status" value="1"/>
</dbReference>
<protein>
    <recommendedName>
        <fullName evidence="8">Protein kinase domain-containing protein</fullName>
    </recommendedName>
</protein>
<feature type="domain" description="Protein kinase" evidence="8">
    <location>
        <begin position="30"/>
        <end position="311"/>
    </location>
</feature>
<dbReference type="InterPro" id="IPR000719">
    <property type="entry name" value="Prot_kinase_dom"/>
</dbReference>
<dbReference type="PANTHER" id="PTHR27003:SF338">
    <property type="entry name" value="TYROSINE-PROTEIN KINASE, NON-RECEPTOR JAK_TYK2-RELATED"/>
    <property type="match status" value="1"/>
</dbReference>